<evidence type="ECO:0000313" key="1">
    <source>
        <dbReference type="EMBL" id="OAY23385.2"/>
    </source>
</evidence>
<name>A0A2C9U1E3_MANES</name>
<protein>
    <submittedName>
        <fullName evidence="1">Uncharacterized protein</fullName>
    </submittedName>
</protein>
<dbReference type="Proteomes" id="UP000091857">
    <property type="component" value="Chromosome 18"/>
</dbReference>
<evidence type="ECO:0000313" key="2">
    <source>
        <dbReference type="Proteomes" id="UP000091857"/>
    </source>
</evidence>
<comment type="caution">
    <text evidence="1">The sequence shown here is derived from an EMBL/GenBank/DDBJ whole genome shotgun (WGS) entry which is preliminary data.</text>
</comment>
<gene>
    <name evidence="1" type="ORF">MANES_18G071150v8</name>
</gene>
<sequence length="81" mass="8920">MATGAAFGGSTLAEAYTMRKLYKEKMKKEEAEEKGNVSAAHLKESKNAPSSGGFFRRVFKKGHSSKISSSLDSQENKFQEK</sequence>
<organism evidence="1 2">
    <name type="scientific">Manihot esculenta</name>
    <name type="common">Cassava</name>
    <name type="synonym">Jatropha manihot</name>
    <dbReference type="NCBI Taxonomy" id="3983"/>
    <lineage>
        <taxon>Eukaryota</taxon>
        <taxon>Viridiplantae</taxon>
        <taxon>Streptophyta</taxon>
        <taxon>Embryophyta</taxon>
        <taxon>Tracheophyta</taxon>
        <taxon>Spermatophyta</taxon>
        <taxon>Magnoliopsida</taxon>
        <taxon>eudicotyledons</taxon>
        <taxon>Gunneridae</taxon>
        <taxon>Pentapetalae</taxon>
        <taxon>rosids</taxon>
        <taxon>fabids</taxon>
        <taxon>Malpighiales</taxon>
        <taxon>Euphorbiaceae</taxon>
        <taxon>Crotonoideae</taxon>
        <taxon>Manihoteae</taxon>
        <taxon>Manihot</taxon>
    </lineage>
</organism>
<dbReference type="EMBL" id="CM004404">
    <property type="protein sequence ID" value="OAY23385.2"/>
    <property type="molecule type" value="Genomic_DNA"/>
</dbReference>
<dbReference type="AlphaFoldDB" id="A0A2C9U1E3"/>
<keyword evidence="2" id="KW-1185">Reference proteome</keyword>
<reference evidence="2" key="1">
    <citation type="journal article" date="2016" name="Nat. Biotechnol.">
        <title>Sequencing wild and cultivated cassava and related species reveals extensive interspecific hybridization and genetic diversity.</title>
        <authorList>
            <person name="Bredeson J.V."/>
            <person name="Lyons J.B."/>
            <person name="Prochnik S.E."/>
            <person name="Wu G.A."/>
            <person name="Ha C.M."/>
            <person name="Edsinger-Gonzales E."/>
            <person name="Grimwood J."/>
            <person name="Schmutz J."/>
            <person name="Rabbi I.Y."/>
            <person name="Egesi C."/>
            <person name="Nauluvula P."/>
            <person name="Lebot V."/>
            <person name="Ndunguru J."/>
            <person name="Mkamilo G."/>
            <person name="Bart R.S."/>
            <person name="Setter T.L."/>
            <person name="Gleadow R.M."/>
            <person name="Kulakow P."/>
            <person name="Ferguson M.E."/>
            <person name="Rounsley S."/>
            <person name="Rokhsar D.S."/>
        </authorList>
    </citation>
    <scope>NUCLEOTIDE SEQUENCE [LARGE SCALE GENOMIC DNA]</scope>
    <source>
        <strain evidence="2">cv. AM560-2</strain>
    </source>
</reference>
<accession>A0A2C9U1E3</accession>
<proteinExistence type="predicted"/>